<feature type="compositionally biased region" description="Basic and acidic residues" evidence="1">
    <location>
        <begin position="25"/>
        <end position="38"/>
    </location>
</feature>
<accession>A0A4C1XEI0</accession>
<dbReference type="AlphaFoldDB" id="A0A4C1XEI0"/>
<comment type="caution">
    <text evidence="2">The sequence shown here is derived from an EMBL/GenBank/DDBJ whole genome shotgun (WGS) entry which is preliminary data.</text>
</comment>
<gene>
    <name evidence="2" type="ORF">EVAR_37923_1</name>
</gene>
<evidence type="ECO:0000313" key="3">
    <source>
        <dbReference type="Proteomes" id="UP000299102"/>
    </source>
</evidence>
<dbReference type="Proteomes" id="UP000299102">
    <property type="component" value="Unassembled WGS sequence"/>
</dbReference>
<protein>
    <submittedName>
        <fullName evidence="2">Uncharacterized protein</fullName>
    </submittedName>
</protein>
<feature type="region of interest" description="Disordered" evidence="1">
    <location>
        <begin position="18"/>
        <end position="45"/>
    </location>
</feature>
<evidence type="ECO:0000313" key="2">
    <source>
        <dbReference type="EMBL" id="GBP61392.1"/>
    </source>
</evidence>
<sequence length="73" mass="8016">MRGHAFGYTARIKLEAVGESPAARSGDRLKQAETRHDSTLNASDPDIAHLLVENRGNCNRAVRMQNAPRMPST</sequence>
<dbReference type="EMBL" id="BGZK01000813">
    <property type="protein sequence ID" value="GBP61392.1"/>
    <property type="molecule type" value="Genomic_DNA"/>
</dbReference>
<name>A0A4C1XEI0_EUMVA</name>
<organism evidence="2 3">
    <name type="scientific">Eumeta variegata</name>
    <name type="common">Bagworm moth</name>
    <name type="synonym">Eumeta japonica</name>
    <dbReference type="NCBI Taxonomy" id="151549"/>
    <lineage>
        <taxon>Eukaryota</taxon>
        <taxon>Metazoa</taxon>
        <taxon>Ecdysozoa</taxon>
        <taxon>Arthropoda</taxon>
        <taxon>Hexapoda</taxon>
        <taxon>Insecta</taxon>
        <taxon>Pterygota</taxon>
        <taxon>Neoptera</taxon>
        <taxon>Endopterygota</taxon>
        <taxon>Lepidoptera</taxon>
        <taxon>Glossata</taxon>
        <taxon>Ditrysia</taxon>
        <taxon>Tineoidea</taxon>
        <taxon>Psychidae</taxon>
        <taxon>Oiketicinae</taxon>
        <taxon>Eumeta</taxon>
    </lineage>
</organism>
<reference evidence="2 3" key="1">
    <citation type="journal article" date="2019" name="Commun. Biol.">
        <title>The bagworm genome reveals a unique fibroin gene that provides high tensile strength.</title>
        <authorList>
            <person name="Kono N."/>
            <person name="Nakamura H."/>
            <person name="Ohtoshi R."/>
            <person name="Tomita M."/>
            <person name="Numata K."/>
            <person name="Arakawa K."/>
        </authorList>
    </citation>
    <scope>NUCLEOTIDE SEQUENCE [LARGE SCALE GENOMIC DNA]</scope>
</reference>
<proteinExistence type="predicted"/>
<keyword evidence="3" id="KW-1185">Reference proteome</keyword>
<evidence type="ECO:0000256" key="1">
    <source>
        <dbReference type="SAM" id="MobiDB-lite"/>
    </source>
</evidence>